<dbReference type="WBParaSite" id="SSLN_0000046901-mRNA-1">
    <property type="protein sequence ID" value="SSLN_0000046901-mRNA-1"/>
    <property type="gene ID" value="SSLN_0000046901"/>
</dbReference>
<evidence type="ECO:0000256" key="1">
    <source>
        <dbReference type="SAM" id="MobiDB-lite"/>
    </source>
</evidence>
<feature type="compositionally biased region" description="Low complexity" evidence="1">
    <location>
        <begin position="124"/>
        <end position="139"/>
    </location>
</feature>
<feature type="region of interest" description="Disordered" evidence="1">
    <location>
        <begin position="89"/>
        <end position="139"/>
    </location>
</feature>
<reference evidence="2 3" key="2">
    <citation type="submission" date="2018-11" db="EMBL/GenBank/DDBJ databases">
        <authorList>
            <consortium name="Pathogen Informatics"/>
        </authorList>
    </citation>
    <scope>NUCLEOTIDE SEQUENCE [LARGE SCALE GENOMIC DNA]</scope>
    <source>
        <strain evidence="2 3">NST_G2</strain>
    </source>
</reference>
<proteinExistence type="predicted"/>
<sequence length="139" mass="15151">MNQHLPVDGREEGDPRALDEPPPLPRKKTSCNVFPGNQPSPIPATVLRAEEQESKPEQSPKQPMVPLIPLPTGLSKAFFQELQKKLPQKVLSDTTEKNQLLTEPLPIKSSSSCTLSSEQDESSITESFSCSSLSSPQAS</sequence>
<dbReference type="EMBL" id="UYSU01000316">
    <property type="protein sequence ID" value="VDL85625.1"/>
    <property type="molecule type" value="Genomic_DNA"/>
</dbReference>
<reference evidence="4" key="1">
    <citation type="submission" date="2016-06" db="UniProtKB">
        <authorList>
            <consortium name="WormBaseParasite"/>
        </authorList>
    </citation>
    <scope>IDENTIFICATION</scope>
</reference>
<feature type="compositionally biased region" description="Polar residues" evidence="1">
    <location>
        <begin position="30"/>
        <end position="39"/>
    </location>
</feature>
<evidence type="ECO:0000313" key="4">
    <source>
        <dbReference type="WBParaSite" id="SSLN_0000046901-mRNA-1"/>
    </source>
</evidence>
<name>A0A183S8A0_SCHSO</name>
<evidence type="ECO:0000313" key="2">
    <source>
        <dbReference type="EMBL" id="VDL85625.1"/>
    </source>
</evidence>
<gene>
    <name evidence="2" type="ORF">SSLN_LOCUS448</name>
</gene>
<protein>
    <submittedName>
        <fullName evidence="4">Ran-binding protein 3-like</fullName>
    </submittedName>
</protein>
<feature type="compositionally biased region" description="Polar residues" evidence="1">
    <location>
        <begin position="91"/>
        <end position="101"/>
    </location>
</feature>
<keyword evidence="3" id="KW-1185">Reference proteome</keyword>
<evidence type="ECO:0000313" key="3">
    <source>
        <dbReference type="Proteomes" id="UP000275846"/>
    </source>
</evidence>
<accession>A0A183S8A0</accession>
<feature type="compositionally biased region" description="Polar residues" evidence="1">
    <location>
        <begin position="108"/>
        <end position="117"/>
    </location>
</feature>
<feature type="compositionally biased region" description="Basic and acidic residues" evidence="1">
    <location>
        <begin position="48"/>
        <end position="58"/>
    </location>
</feature>
<dbReference type="AlphaFoldDB" id="A0A183S8A0"/>
<feature type="compositionally biased region" description="Basic and acidic residues" evidence="1">
    <location>
        <begin position="7"/>
        <end position="19"/>
    </location>
</feature>
<organism evidence="4">
    <name type="scientific">Schistocephalus solidus</name>
    <name type="common">Tapeworm</name>
    <dbReference type="NCBI Taxonomy" id="70667"/>
    <lineage>
        <taxon>Eukaryota</taxon>
        <taxon>Metazoa</taxon>
        <taxon>Spiralia</taxon>
        <taxon>Lophotrochozoa</taxon>
        <taxon>Platyhelminthes</taxon>
        <taxon>Cestoda</taxon>
        <taxon>Eucestoda</taxon>
        <taxon>Diphyllobothriidea</taxon>
        <taxon>Diphyllobothriidae</taxon>
        <taxon>Schistocephalus</taxon>
    </lineage>
</organism>
<feature type="region of interest" description="Disordered" evidence="1">
    <location>
        <begin position="1"/>
        <end position="69"/>
    </location>
</feature>
<dbReference type="Proteomes" id="UP000275846">
    <property type="component" value="Unassembled WGS sequence"/>
</dbReference>